<proteinExistence type="predicted"/>
<dbReference type="EMBL" id="NSGR01000010">
    <property type="protein sequence ID" value="PCH10656.1"/>
    <property type="molecule type" value="Genomic_DNA"/>
</dbReference>
<name>A0A854WB80_9STRE</name>
<comment type="caution">
    <text evidence="1">The sequence shown here is derived from an EMBL/GenBank/DDBJ whole genome shotgun (WGS) entry which is preliminary data.</text>
</comment>
<evidence type="ECO:0000313" key="1">
    <source>
        <dbReference type="EMBL" id="PCH10656.1"/>
    </source>
</evidence>
<organism evidence="1 2">
    <name type="scientific">Streptococcus parauberis</name>
    <dbReference type="NCBI Taxonomy" id="1348"/>
    <lineage>
        <taxon>Bacteria</taxon>
        <taxon>Bacillati</taxon>
        <taxon>Bacillota</taxon>
        <taxon>Bacilli</taxon>
        <taxon>Lactobacillales</taxon>
        <taxon>Streptococcaceae</taxon>
        <taxon>Streptococcus</taxon>
    </lineage>
</organism>
<accession>A0A854WB80</accession>
<dbReference type="AlphaFoldDB" id="A0A854WB80"/>
<evidence type="ECO:0000313" key="2">
    <source>
        <dbReference type="Proteomes" id="UP000217465"/>
    </source>
</evidence>
<reference evidence="1 2" key="1">
    <citation type="submission" date="2016-06" db="EMBL/GenBank/DDBJ databases">
        <authorList>
            <person name="Haines A.N."/>
            <person name="Council K.R."/>
        </authorList>
    </citation>
    <scope>NUCLEOTIDE SEQUENCE [LARGE SCALE GENOMIC DNA]</scope>
    <source>
        <strain evidence="1 2">SP158-29</strain>
    </source>
</reference>
<dbReference type="Proteomes" id="UP000217465">
    <property type="component" value="Unassembled WGS sequence"/>
</dbReference>
<gene>
    <name evidence="1" type="ORF">A9Y57_01946</name>
</gene>
<protein>
    <submittedName>
        <fullName evidence="1">Uncharacterized protein</fullName>
    </submittedName>
</protein>
<sequence>MEWKYFMTNGKNHVMFVSEEGYAVVHGKGLFVITNDNKREFASKYFDKFGDEYWYLKIPIHNLDDKIYFLSDCQIDWAKVDPRVLQVQVG</sequence>